<dbReference type="AlphaFoldDB" id="C5LWS2"/>
<name>C5LWS2_PERM5</name>
<dbReference type="GO" id="GO:0008270">
    <property type="term" value="F:zinc ion binding"/>
    <property type="evidence" value="ECO:0007669"/>
    <property type="project" value="UniProtKB-KW"/>
</dbReference>
<feature type="region of interest" description="Disordered" evidence="2">
    <location>
        <begin position="293"/>
        <end position="314"/>
    </location>
</feature>
<keyword evidence="1" id="KW-0863">Zinc-finger</keyword>
<organism evidence="5">
    <name type="scientific">Perkinsus marinus (strain ATCC 50983 / TXsc)</name>
    <dbReference type="NCBI Taxonomy" id="423536"/>
    <lineage>
        <taxon>Eukaryota</taxon>
        <taxon>Sar</taxon>
        <taxon>Alveolata</taxon>
        <taxon>Perkinsozoa</taxon>
        <taxon>Perkinsea</taxon>
        <taxon>Perkinsida</taxon>
        <taxon>Perkinsidae</taxon>
        <taxon>Perkinsus</taxon>
    </lineage>
</organism>
<dbReference type="InterPro" id="IPR036875">
    <property type="entry name" value="Znf_CCHC_sf"/>
</dbReference>
<keyword evidence="5" id="KW-1185">Reference proteome</keyword>
<dbReference type="SUPFAM" id="SSF57756">
    <property type="entry name" value="Retrovirus zinc finger-like domains"/>
    <property type="match status" value="1"/>
</dbReference>
<gene>
    <name evidence="4" type="ORF">Pmar_PMAR025642</name>
</gene>
<protein>
    <recommendedName>
        <fullName evidence="3">CCHC-type domain-containing protein</fullName>
    </recommendedName>
</protein>
<dbReference type="EMBL" id="GG686222">
    <property type="protein sequence ID" value="EEQ98820.1"/>
    <property type="molecule type" value="Genomic_DNA"/>
</dbReference>
<keyword evidence="1" id="KW-0479">Metal-binding</keyword>
<dbReference type="PROSITE" id="PS50158">
    <property type="entry name" value="ZF_CCHC"/>
    <property type="match status" value="1"/>
</dbReference>
<dbReference type="RefSeq" id="XP_002766103.1">
    <property type="nucleotide sequence ID" value="XM_002766057.1"/>
</dbReference>
<dbReference type="InterPro" id="IPR001878">
    <property type="entry name" value="Znf_CCHC"/>
</dbReference>
<dbReference type="Pfam" id="PF00098">
    <property type="entry name" value="zf-CCHC"/>
    <property type="match status" value="1"/>
</dbReference>
<feature type="region of interest" description="Disordered" evidence="2">
    <location>
        <begin position="154"/>
        <end position="218"/>
    </location>
</feature>
<dbReference type="Gene3D" id="4.10.60.10">
    <property type="entry name" value="Zinc finger, CCHC-type"/>
    <property type="match status" value="1"/>
</dbReference>
<dbReference type="OrthoDB" id="7744392at2759"/>
<dbReference type="SMART" id="SM00343">
    <property type="entry name" value="ZnF_C2HC"/>
    <property type="match status" value="3"/>
</dbReference>
<dbReference type="GO" id="GO:0003676">
    <property type="term" value="F:nucleic acid binding"/>
    <property type="evidence" value="ECO:0007669"/>
    <property type="project" value="InterPro"/>
</dbReference>
<dbReference type="GeneID" id="9062949"/>
<feature type="non-terminal residue" evidence="4">
    <location>
        <position position="321"/>
    </location>
</feature>
<reference evidence="4 5" key="1">
    <citation type="submission" date="2008-07" db="EMBL/GenBank/DDBJ databases">
        <authorList>
            <person name="El-Sayed N."/>
            <person name="Caler E."/>
            <person name="Inman J."/>
            <person name="Amedeo P."/>
            <person name="Hass B."/>
            <person name="Wortman J."/>
        </authorList>
    </citation>
    <scope>NUCLEOTIDE SEQUENCE [LARGE SCALE GENOMIC DNA]</scope>
    <source>
        <strain evidence="5">ATCC 50983 / TXsc</strain>
    </source>
</reference>
<evidence type="ECO:0000259" key="3">
    <source>
        <dbReference type="PROSITE" id="PS50158"/>
    </source>
</evidence>
<evidence type="ECO:0000256" key="2">
    <source>
        <dbReference type="SAM" id="MobiDB-lite"/>
    </source>
</evidence>
<evidence type="ECO:0000313" key="5">
    <source>
        <dbReference type="Proteomes" id="UP000007800"/>
    </source>
</evidence>
<dbReference type="InParanoid" id="C5LWS2"/>
<evidence type="ECO:0000256" key="1">
    <source>
        <dbReference type="PROSITE-ProRule" id="PRU00047"/>
    </source>
</evidence>
<evidence type="ECO:0000313" key="4">
    <source>
        <dbReference type="EMBL" id="EEQ98820.1"/>
    </source>
</evidence>
<dbReference type="OMA" id="SVIAHYP"/>
<proteinExistence type="predicted"/>
<accession>C5LWS2</accession>
<keyword evidence="1" id="KW-0862">Zinc</keyword>
<feature type="domain" description="CCHC-type" evidence="3">
    <location>
        <begin position="230"/>
        <end position="246"/>
    </location>
</feature>
<sequence length="321" mass="37662">MYHETEGHPDVVRYLWLKKYTSSRVWKEVTTGLTPPSRCYQDYERQLKKILKQLRKTFDTDEHLHKAERQFNNCVQGTDSVYVFIERLEDLSSELYHLGSPVLEYKMKWKLYNGLKGSELRLRVNDYLDDREVDYMEFKEVVLRQHRRMANINATTESSRSFDKKARDDSRGSYGRRSEDSGYRNRRPWQRQTSYSRRESVNSVEAGYSTDDNETREHHVNMGRDLSGMKCYRCLKRGHSAKDCQQPEPAELSARCRICGNPQHQADTCRIKSDKLICHRCNNPGHLAYVCTSKTPTSSPSSTRRQPTPRSTARVQMVINE</sequence>
<feature type="compositionally biased region" description="Basic and acidic residues" evidence="2">
    <location>
        <begin position="160"/>
        <end position="183"/>
    </location>
</feature>
<dbReference type="Proteomes" id="UP000007800">
    <property type="component" value="Unassembled WGS sequence"/>
</dbReference>